<dbReference type="Proteomes" id="UP000058925">
    <property type="component" value="Chromosome"/>
</dbReference>
<reference evidence="2" key="1">
    <citation type="submission" date="2015-10" db="EMBL/GenBank/DDBJ databases">
        <title>Niche specialization of a soil ammonia-oxidizing archaeon, Candidatus Nitrosocosmicus oleophilus.</title>
        <authorList>
            <person name="Jung M.-Y."/>
            <person name="Rhee S.-K."/>
        </authorList>
    </citation>
    <scope>NUCLEOTIDE SEQUENCE [LARGE SCALE GENOMIC DNA]</scope>
    <source>
        <strain evidence="2">MY3</strain>
    </source>
</reference>
<accession>A0A654LUD2</accession>
<dbReference type="EMBL" id="CP012850">
    <property type="protein sequence ID" value="ALI35044.1"/>
    <property type="molecule type" value="Genomic_DNA"/>
</dbReference>
<gene>
    <name evidence="1" type="ORF">NMY3_00835</name>
</gene>
<evidence type="ECO:0000313" key="2">
    <source>
        <dbReference type="Proteomes" id="UP000058925"/>
    </source>
</evidence>
<name>A0A654LUD2_9ARCH</name>
<dbReference type="KEGG" id="taa:NMY3_00835"/>
<evidence type="ECO:0000313" key="1">
    <source>
        <dbReference type="EMBL" id="ALI35044.1"/>
    </source>
</evidence>
<sequence>MPLRIISFRIFIFIGRVKMAYIPAKLPQSLGVPTSITEFKVKIKHFLVGYLFLYH</sequence>
<dbReference type="AlphaFoldDB" id="A0A654LUD2"/>
<protein>
    <submittedName>
        <fullName evidence="1">Uncharacterized protein</fullName>
    </submittedName>
</protein>
<organism evidence="1 2">
    <name type="scientific">Candidatus Nitrosocosmicus oleophilus</name>
    <dbReference type="NCBI Taxonomy" id="1353260"/>
    <lineage>
        <taxon>Archaea</taxon>
        <taxon>Nitrososphaerota</taxon>
        <taxon>Nitrososphaeria</taxon>
        <taxon>Nitrososphaerales</taxon>
        <taxon>Nitrososphaeraceae</taxon>
        <taxon>Candidatus Nitrosocosmicus</taxon>
    </lineage>
</organism>
<proteinExistence type="predicted"/>
<keyword evidence="2" id="KW-1185">Reference proteome</keyword>